<comment type="caution">
    <text evidence="5">The sequence shown here is derived from an EMBL/GenBank/DDBJ whole genome shotgun (WGS) entry which is preliminary data.</text>
</comment>
<evidence type="ECO:0000256" key="2">
    <source>
        <dbReference type="ARBA" id="ARBA00022980"/>
    </source>
</evidence>
<dbReference type="Proteomes" id="UP001149090">
    <property type="component" value="Unassembled WGS sequence"/>
</dbReference>
<evidence type="ECO:0000313" key="5">
    <source>
        <dbReference type="EMBL" id="KAJ5074410.1"/>
    </source>
</evidence>
<organism evidence="5 6">
    <name type="scientific">Anaeramoeba ignava</name>
    <name type="common">Anaerobic marine amoeba</name>
    <dbReference type="NCBI Taxonomy" id="1746090"/>
    <lineage>
        <taxon>Eukaryota</taxon>
        <taxon>Metamonada</taxon>
        <taxon>Anaeramoebidae</taxon>
        <taxon>Anaeramoeba</taxon>
    </lineage>
</organism>
<dbReference type="Gene3D" id="3.30.1330.30">
    <property type="match status" value="1"/>
</dbReference>
<dbReference type="SUPFAM" id="SSF55315">
    <property type="entry name" value="L30e-like"/>
    <property type="match status" value="1"/>
</dbReference>
<dbReference type="InterPro" id="IPR039109">
    <property type="entry name" value="Ribosomal_eL30-like"/>
</dbReference>
<dbReference type="NCBIfam" id="NF002172">
    <property type="entry name" value="PRK01018.1"/>
    <property type="match status" value="1"/>
</dbReference>
<dbReference type="InterPro" id="IPR004038">
    <property type="entry name" value="Ribosomal_eL8/eL30/eS12/Gad45"/>
</dbReference>
<dbReference type="OMA" id="YFQGGNN"/>
<gene>
    <name evidence="5" type="ORF">M0811_01040</name>
</gene>
<name>A0A9Q0LKY5_ANAIG</name>
<evidence type="ECO:0000259" key="4">
    <source>
        <dbReference type="Pfam" id="PF01248"/>
    </source>
</evidence>
<dbReference type="FunFam" id="3.30.1330.30:FF:000001">
    <property type="entry name" value="60S ribosomal protein L30"/>
    <property type="match status" value="1"/>
</dbReference>
<accession>A0A9Q0LKY5</accession>
<dbReference type="GO" id="GO:0003723">
    <property type="term" value="F:RNA binding"/>
    <property type="evidence" value="ECO:0007669"/>
    <property type="project" value="InterPro"/>
</dbReference>
<evidence type="ECO:0000256" key="3">
    <source>
        <dbReference type="ARBA" id="ARBA00023274"/>
    </source>
</evidence>
<keyword evidence="3" id="KW-0687">Ribonucleoprotein</keyword>
<dbReference type="GO" id="GO:1990904">
    <property type="term" value="C:ribonucleoprotein complex"/>
    <property type="evidence" value="ECO:0007669"/>
    <property type="project" value="UniProtKB-KW"/>
</dbReference>
<dbReference type="AlphaFoldDB" id="A0A9Q0LKY5"/>
<keyword evidence="2 5" id="KW-0689">Ribosomal protein</keyword>
<dbReference type="PANTHER" id="PTHR11449">
    <property type="entry name" value="RIBOSOMAL PROTEIN L30"/>
    <property type="match status" value="1"/>
</dbReference>
<dbReference type="GO" id="GO:0005840">
    <property type="term" value="C:ribosome"/>
    <property type="evidence" value="ECO:0007669"/>
    <property type="project" value="UniProtKB-KW"/>
</dbReference>
<sequence length="110" mass="12101">MPPKNKKLAQEGIGNKLAVVMKSGKYFFGQNQCLKSLRKKSAKLVVISNNCPPLRRSEIEYYSLLSGCSVLKFKGSNVDLGRSCGRYFRASVVTIIDPGDSDILDLSKAN</sequence>
<dbReference type="OrthoDB" id="10252883at2759"/>
<proteinExistence type="inferred from homology"/>
<keyword evidence="6" id="KW-1185">Reference proteome</keyword>
<dbReference type="Pfam" id="PF01248">
    <property type="entry name" value="Ribosomal_L7Ae"/>
    <property type="match status" value="1"/>
</dbReference>
<comment type="similarity">
    <text evidence="1">Belongs to the eukaryotic ribosomal protein eL30 family.</text>
</comment>
<dbReference type="EMBL" id="JAPDFW010000070">
    <property type="protein sequence ID" value="KAJ5074410.1"/>
    <property type="molecule type" value="Genomic_DNA"/>
</dbReference>
<evidence type="ECO:0000313" key="6">
    <source>
        <dbReference type="Proteomes" id="UP001149090"/>
    </source>
</evidence>
<evidence type="ECO:0000256" key="1">
    <source>
        <dbReference type="ARBA" id="ARBA00007326"/>
    </source>
</evidence>
<reference evidence="5" key="1">
    <citation type="submission" date="2022-10" db="EMBL/GenBank/DDBJ databases">
        <title>Novel sulphate-reducing endosymbionts in the free-living metamonad Anaeramoeba.</title>
        <authorList>
            <person name="Jerlstrom-Hultqvist J."/>
            <person name="Cepicka I."/>
            <person name="Gallot-Lavallee L."/>
            <person name="Salas-Leiva D."/>
            <person name="Curtis B.A."/>
            <person name="Zahonova K."/>
            <person name="Pipaliya S."/>
            <person name="Dacks J."/>
            <person name="Roger A.J."/>
        </authorList>
    </citation>
    <scope>NUCLEOTIDE SEQUENCE</scope>
    <source>
        <strain evidence="5">BMAN</strain>
    </source>
</reference>
<dbReference type="InterPro" id="IPR029064">
    <property type="entry name" value="Ribosomal_eL30-like_sf"/>
</dbReference>
<feature type="domain" description="Ribosomal protein eL8/eL30/eS12/Gadd45" evidence="4">
    <location>
        <begin position="15"/>
        <end position="104"/>
    </location>
</feature>
<protein>
    <submittedName>
        <fullName evidence="5">Ribosomal protein L30</fullName>
    </submittedName>
</protein>